<dbReference type="InterPro" id="IPR036259">
    <property type="entry name" value="MFS_trans_sf"/>
</dbReference>
<feature type="transmembrane region" description="Helical" evidence="5">
    <location>
        <begin position="326"/>
        <end position="344"/>
    </location>
</feature>
<dbReference type="EMBL" id="UINC01000512">
    <property type="protein sequence ID" value="SUZ56612.1"/>
    <property type="molecule type" value="Genomic_DNA"/>
</dbReference>
<dbReference type="SUPFAM" id="SSF103473">
    <property type="entry name" value="MFS general substrate transporter"/>
    <property type="match status" value="1"/>
</dbReference>
<feature type="transmembrane region" description="Helical" evidence="5">
    <location>
        <begin position="178"/>
        <end position="196"/>
    </location>
</feature>
<evidence type="ECO:0000256" key="5">
    <source>
        <dbReference type="SAM" id="Phobius"/>
    </source>
</evidence>
<dbReference type="InterPro" id="IPR011701">
    <property type="entry name" value="MFS"/>
</dbReference>
<proteinExistence type="predicted"/>
<dbReference type="PANTHER" id="PTHR12778">
    <property type="entry name" value="SOLUTE CARRIER FAMILY 33 ACETYL-COA TRANSPORTER -RELATED"/>
    <property type="match status" value="1"/>
</dbReference>
<feature type="transmembrane region" description="Helical" evidence="5">
    <location>
        <begin position="151"/>
        <end position="172"/>
    </location>
</feature>
<accession>A0A381NPR6</accession>
<feature type="transmembrane region" description="Helical" evidence="5">
    <location>
        <begin position="20"/>
        <end position="43"/>
    </location>
</feature>
<dbReference type="Pfam" id="PF07690">
    <property type="entry name" value="MFS_1"/>
    <property type="match status" value="1"/>
</dbReference>
<gene>
    <name evidence="7" type="ORF">METZ01_LOCUS9466</name>
</gene>
<reference evidence="7" key="1">
    <citation type="submission" date="2018-05" db="EMBL/GenBank/DDBJ databases">
        <authorList>
            <person name="Lanie J.A."/>
            <person name="Ng W.-L."/>
            <person name="Kazmierczak K.M."/>
            <person name="Andrzejewski T.M."/>
            <person name="Davidsen T.M."/>
            <person name="Wayne K.J."/>
            <person name="Tettelin H."/>
            <person name="Glass J.I."/>
            <person name="Rusch D."/>
            <person name="Podicherti R."/>
            <person name="Tsui H.-C.T."/>
            <person name="Winkler M.E."/>
        </authorList>
    </citation>
    <scope>NUCLEOTIDE SEQUENCE</scope>
</reference>
<feature type="transmembrane region" description="Helical" evidence="5">
    <location>
        <begin position="275"/>
        <end position="293"/>
    </location>
</feature>
<dbReference type="PANTHER" id="PTHR12778:SF9">
    <property type="entry name" value="ACETYL-COENZYME A TRANSPORTER 1"/>
    <property type="match status" value="1"/>
</dbReference>
<sequence length="418" mass="46281">MNNFYFSKNRFQRRTGLCVLYFLQGIPQGLIYFALIDWLVSLGLSIKDIAIITAIASIPWSLKFLIGPFVDTFSKSAMGKRRPWIIFSIFALSFVFLVSSLTISENTLPIYIGLSFFIAILFTSILDIATDGLAIDTLEEKERGLVNGMMWASRTLGISLSAIFSAYCLAQYGLNQTMIFVGLVVLTLSIFPILQLENPEDKVLSFRNLSSQDNKIRISIYELIIKMKDAVLSKPIIFILVFCLTANLASGIHYTSISNLYTNFTDWEHSDLTNIRSYGLLGGVVAALLGGILSDKHTPYPIIITSQLAISALALSVVFFVELISINMAGILLLLAFSFFGSYGMSAALSLCMQFSLPTASATMFAVFMSARHFSRIIGESIAGTMDSFGLDIKDIYLMMAILSILPLLFLIRVKKLT</sequence>
<protein>
    <recommendedName>
        <fullName evidence="6">Major facilitator superfamily (MFS) profile domain-containing protein</fullName>
    </recommendedName>
</protein>
<evidence type="ECO:0000256" key="1">
    <source>
        <dbReference type="ARBA" id="ARBA00004141"/>
    </source>
</evidence>
<comment type="subcellular location">
    <subcellularLocation>
        <location evidence="1">Membrane</location>
        <topology evidence="1">Multi-pass membrane protein</topology>
    </subcellularLocation>
</comment>
<evidence type="ECO:0000256" key="4">
    <source>
        <dbReference type="ARBA" id="ARBA00023136"/>
    </source>
</evidence>
<feature type="transmembrane region" description="Helical" evidence="5">
    <location>
        <begin position="236"/>
        <end position="255"/>
    </location>
</feature>
<dbReference type="PROSITE" id="PS50850">
    <property type="entry name" value="MFS"/>
    <property type="match status" value="1"/>
</dbReference>
<feature type="transmembrane region" description="Helical" evidence="5">
    <location>
        <begin position="49"/>
        <end position="72"/>
    </location>
</feature>
<evidence type="ECO:0000313" key="7">
    <source>
        <dbReference type="EMBL" id="SUZ56612.1"/>
    </source>
</evidence>
<keyword evidence="3 5" id="KW-1133">Transmembrane helix</keyword>
<evidence type="ECO:0000256" key="3">
    <source>
        <dbReference type="ARBA" id="ARBA00022989"/>
    </source>
</evidence>
<dbReference type="InterPro" id="IPR020846">
    <property type="entry name" value="MFS_dom"/>
</dbReference>
<organism evidence="7">
    <name type="scientific">marine metagenome</name>
    <dbReference type="NCBI Taxonomy" id="408172"/>
    <lineage>
        <taxon>unclassified sequences</taxon>
        <taxon>metagenomes</taxon>
        <taxon>ecological metagenomes</taxon>
    </lineage>
</organism>
<evidence type="ECO:0000256" key="2">
    <source>
        <dbReference type="ARBA" id="ARBA00022692"/>
    </source>
</evidence>
<dbReference type="InterPro" id="IPR004752">
    <property type="entry name" value="AmpG_permease/AT-1"/>
</dbReference>
<dbReference type="GO" id="GO:0016020">
    <property type="term" value="C:membrane"/>
    <property type="evidence" value="ECO:0007669"/>
    <property type="project" value="UniProtKB-SubCell"/>
</dbReference>
<evidence type="ECO:0000259" key="6">
    <source>
        <dbReference type="PROSITE" id="PS50850"/>
    </source>
</evidence>
<name>A0A381NPR6_9ZZZZ</name>
<dbReference type="Gene3D" id="1.20.1250.20">
    <property type="entry name" value="MFS general substrate transporter like domains"/>
    <property type="match status" value="1"/>
</dbReference>
<keyword evidence="4 5" id="KW-0472">Membrane</keyword>
<feature type="transmembrane region" description="Helical" evidence="5">
    <location>
        <begin position="84"/>
        <end position="104"/>
    </location>
</feature>
<dbReference type="GO" id="GO:0022857">
    <property type="term" value="F:transmembrane transporter activity"/>
    <property type="evidence" value="ECO:0007669"/>
    <property type="project" value="InterPro"/>
</dbReference>
<feature type="transmembrane region" description="Helical" evidence="5">
    <location>
        <begin position="110"/>
        <end position="130"/>
    </location>
</feature>
<feature type="domain" description="Major facilitator superfamily (MFS) profile" evidence="6">
    <location>
        <begin position="13"/>
        <end position="418"/>
    </location>
</feature>
<keyword evidence="2 5" id="KW-0812">Transmembrane</keyword>
<feature type="transmembrane region" description="Helical" evidence="5">
    <location>
        <begin position="396"/>
        <end position="414"/>
    </location>
</feature>
<dbReference type="AlphaFoldDB" id="A0A381NPR6"/>